<dbReference type="OrthoDB" id="525314at2759"/>
<sequence>MGDMPMGSMSNLTGSPIPGTDYVSADSKLARMGYPWCVTALPTAYFLDSKWETVTQTPKYNEYSFQLNEDWDLCKTLMTKRKKLKAINKQCNTPFYSFMLAISMECHQAVMSVTSVRMYTQQNMPGAPLNEMYAHAHKGHDTGVPLLKYLIKPESLSPAPGVKRSWTLSIRLFKSANNTCSDMHKLCGGNTCMAALSDEEYDVCPAFFSEHDHKA</sequence>
<reference evidence="1" key="1">
    <citation type="journal article" date="2020" name="bioRxiv">
        <title>Comparative genomics of Chlamydomonas.</title>
        <authorList>
            <person name="Craig R.J."/>
            <person name="Hasan A.R."/>
            <person name="Ness R.W."/>
            <person name="Keightley P.D."/>
        </authorList>
    </citation>
    <scope>NUCLEOTIDE SEQUENCE</scope>
    <source>
        <strain evidence="1">CCAP 11/70</strain>
    </source>
</reference>
<protein>
    <submittedName>
        <fullName evidence="1">Uncharacterized protein</fullName>
    </submittedName>
</protein>
<keyword evidence="2" id="KW-1185">Reference proteome</keyword>
<accession>A0A835XY89</accession>
<name>A0A835XY89_9CHLO</name>
<evidence type="ECO:0000313" key="1">
    <source>
        <dbReference type="EMBL" id="KAG2493292.1"/>
    </source>
</evidence>
<comment type="caution">
    <text evidence="1">The sequence shown here is derived from an EMBL/GenBank/DDBJ whole genome shotgun (WGS) entry which is preliminary data.</text>
</comment>
<organism evidence="1 2">
    <name type="scientific">Edaphochlamys debaryana</name>
    <dbReference type="NCBI Taxonomy" id="47281"/>
    <lineage>
        <taxon>Eukaryota</taxon>
        <taxon>Viridiplantae</taxon>
        <taxon>Chlorophyta</taxon>
        <taxon>core chlorophytes</taxon>
        <taxon>Chlorophyceae</taxon>
        <taxon>CS clade</taxon>
        <taxon>Chlamydomonadales</taxon>
        <taxon>Chlamydomonadales incertae sedis</taxon>
        <taxon>Edaphochlamys</taxon>
    </lineage>
</organism>
<dbReference type="AlphaFoldDB" id="A0A835XY89"/>
<dbReference type="EMBL" id="JAEHOE010000038">
    <property type="protein sequence ID" value="KAG2493292.1"/>
    <property type="molecule type" value="Genomic_DNA"/>
</dbReference>
<gene>
    <name evidence="1" type="ORF">HYH03_008428</name>
</gene>
<proteinExistence type="predicted"/>
<evidence type="ECO:0000313" key="2">
    <source>
        <dbReference type="Proteomes" id="UP000612055"/>
    </source>
</evidence>
<dbReference type="Proteomes" id="UP000612055">
    <property type="component" value="Unassembled WGS sequence"/>
</dbReference>